<gene>
    <name evidence="1" type="ORF">MRB53_024189</name>
</gene>
<dbReference type="Proteomes" id="UP001234297">
    <property type="component" value="Chromosome 7"/>
</dbReference>
<sequence>MEWNGMSGFIKEKSGPHSADVSIRPHSSLFVKEHTNKSIHDTEARQRKQDTKNAPTSRKHTCQLRMSSAPNTPKKTVEEVESNGEGQTLI</sequence>
<accession>A0ACC2LBJ9</accession>
<dbReference type="EMBL" id="CM056815">
    <property type="protein sequence ID" value="KAJ8630866.1"/>
    <property type="molecule type" value="Genomic_DNA"/>
</dbReference>
<keyword evidence="2" id="KW-1185">Reference proteome</keyword>
<name>A0ACC2LBJ9_PERAE</name>
<evidence type="ECO:0000313" key="1">
    <source>
        <dbReference type="EMBL" id="KAJ8630866.1"/>
    </source>
</evidence>
<protein>
    <submittedName>
        <fullName evidence="1">Uncharacterized protein</fullName>
    </submittedName>
</protein>
<comment type="caution">
    <text evidence="1">The sequence shown here is derived from an EMBL/GenBank/DDBJ whole genome shotgun (WGS) entry which is preliminary data.</text>
</comment>
<proteinExistence type="predicted"/>
<evidence type="ECO:0000313" key="2">
    <source>
        <dbReference type="Proteomes" id="UP001234297"/>
    </source>
</evidence>
<organism evidence="1 2">
    <name type="scientific">Persea americana</name>
    <name type="common">Avocado</name>
    <dbReference type="NCBI Taxonomy" id="3435"/>
    <lineage>
        <taxon>Eukaryota</taxon>
        <taxon>Viridiplantae</taxon>
        <taxon>Streptophyta</taxon>
        <taxon>Embryophyta</taxon>
        <taxon>Tracheophyta</taxon>
        <taxon>Spermatophyta</taxon>
        <taxon>Magnoliopsida</taxon>
        <taxon>Magnoliidae</taxon>
        <taxon>Laurales</taxon>
        <taxon>Lauraceae</taxon>
        <taxon>Persea</taxon>
    </lineage>
</organism>
<reference evidence="1 2" key="1">
    <citation type="journal article" date="2022" name="Hortic Res">
        <title>A haplotype resolved chromosomal level avocado genome allows analysis of novel avocado genes.</title>
        <authorList>
            <person name="Nath O."/>
            <person name="Fletcher S.J."/>
            <person name="Hayward A."/>
            <person name="Shaw L.M."/>
            <person name="Masouleh A.K."/>
            <person name="Furtado A."/>
            <person name="Henry R.J."/>
            <person name="Mitter N."/>
        </authorList>
    </citation>
    <scope>NUCLEOTIDE SEQUENCE [LARGE SCALE GENOMIC DNA]</scope>
    <source>
        <strain evidence="2">cv. Hass</strain>
    </source>
</reference>